<dbReference type="GO" id="GO:0032040">
    <property type="term" value="C:small-subunit processome"/>
    <property type="evidence" value="ECO:0007669"/>
    <property type="project" value="TreeGrafter"/>
</dbReference>
<dbReference type="SMART" id="SM00320">
    <property type="entry name" value="WD40"/>
    <property type="match status" value="4"/>
</dbReference>
<feature type="compositionally biased region" description="Acidic residues" evidence="1">
    <location>
        <begin position="222"/>
        <end position="234"/>
    </location>
</feature>
<feature type="region of interest" description="Disordered" evidence="1">
    <location>
        <begin position="210"/>
        <end position="234"/>
    </location>
</feature>
<dbReference type="InterPro" id="IPR001680">
    <property type="entry name" value="WD40_rpt"/>
</dbReference>
<dbReference type="OrthoDB" id="8883818at2759"/>
<name>A0A448ZG21_9STRA</name>
<dbReference type="InterPro" id="IPR015943">
    <property type="entry name" value="WD40/YVTN_repeat-like_dom_sf"/>
</dbReference>
<protein>
    <submittedName>
        <fullName evidence="2">Uncharacterized protein</fullName>
    </submittedName>
</protein>
<dbReference type="PANTHER" id="PTHR44163:SF1">
    <property type="entry name" value="U3 SMALL NUCLEOLAR RNA-ASSOCIATED PROTEIN 4 HOMOLOG"/>
    <property type="match status" value="1"/>
</dbReference>
<feature type="region of interest" description="Disordered" evidence="1">
    <location>
        <begin position="673"/>
        <end position="698"/>
    </location>
</feature>
<dbReference type="EMBL" id="CAACVS010000324">
    <property type="protein sequence ID" value="VEU40989.1"/>
    <property type="molecule type" value="Genomic_DNA"/>
</dbReference>
<dbReference type="Proteomes" id="UP000291116">
    <property type="component" value="Unassembled WGS sequence"/>
</dbReference>
<gene>
    <name evidence="2" type="ORF">PSNMU_V1.4_AUG-EV-PASAV3_0079010</name>
</gene>
<dbReference type="GO" id="GO:0003723">
    <property type="term" value="F:RNA binding"/>
    <property type="evidence" value="ECO:0007669"/>
    <property type="project" value="TreeGrafter"/>
</dbReference>
<evidence type="ECO:0000256" key="1">
    <source>
        <dbReference type="SAM" id="MobiDB-lite"/>
    </source>
</evidence>
<feature type="compositionally biased region" description="Basic residues" evidence="1">
    <location>
        <begin position="39"/>
        <end position="49"/>
    </location>
</feature>
<keyword evidence="3" id="KW-1185">Reference proteome</keyword>
<dbReference type="SUPFAM" id="SSF50998">
    <property type="entry name" value="Quinoprotein alcohol dehydrogenase-like"/>
    <property type="match status" value="1"/>
</dbReference>
<dbReference type="InterPro" id="IPR011047">
    <property type="entry name" value="Quinoprotein_ADH-like_sf"/>
</dbReference>
<feature type="compositionally biased region" description="Low complexity" evidence="1">
    <location>
        <begin position="20"/>
        <end position="34"/>
    </location>
</feature>
<feature type="compositionally biased region" description="Polar residues" evidence="1">
    <location>
        <begin position="1027"/>
        <end position="1036"/>
    </location>
</feature>
<dbReference type="GO" id="GO:0000462">
    <property type="term" value="P:maturation of SSU-rRNA from tricistronic rRNA transcript (SSU-rRNA, 5.8S rRNA, LSU-rRNA)"/>
    <property type="evidence" value="ECO:0007669"/>
    <property type="project" value="InterPro"/>
</dbReference>
<dbReference type="InterPro" id="IPR036322">
    <property type="entry name" value="WD40_repeat_dom_sf"/>
</dbReference>
<dbReference type="AlphaFoldDB" id="A0A448ZG21"/>
<dbReference type="InterPro" id="IPR046351">
    <property type="entry name" value="UTP4"/>
</dbReference>
<organism evidence="2 3">
    <name type="scientific">Pseudo-nitzschia multistriata</name>
    <dbReference type="NCBI Taxonomy" id="183589"/>
    <lineage>
        <taxon>Eukaryota</taxon>
        <taxon>Sar</taxon>
        <taxon>Stramenopiles</taxon>
        <taxon>Ochrophyta</taxon>
        <taxon>Bacillariophyta</taxon>
        <taxon>Bacillariophyceae</taxon>
        <taxon>Bacillariophycidae</taxon>
        <taxon>Bacillariales</taxon>
        <taxon>Bacillariaceae</taxon>
        <taxon>Pseudo-nitzschia</taxon>
    </lineage>
</organism>
<dbReference type="SUPFAM" id="SSF50978">
    <property type="entry name" value="WD40 repeat-like"/>
    <property type="match status" value="1"/>
</dbReference>
<sequence>MGESSSTPLTPRRKTRKNQEAATTSSETVATASAIGSSTKKKRGRRSTTPKKEKGTETTQPRTPPTIESSATKKKRKRKITSPEPAPIPTPTPTRTNAVAKKEINRNAGPTIVEKDAVAPTSTTSKTTNKEYPATMDARVHRLRHMGYIPGSVSALTPRSTNCGQIVVARTDGSYELKSVTSPPKGIASSNRHYADNIRVPMHRLVTIAETPPATGRKPSNDEDSSVDSEMDAEDDESSLLLCPDAASSLCWVYPSALSSPVCVGSGPNGNLWIVDFKTSRPIDVVSSGGGGIFDLAVLSCGDGGGSDDNGAGFPFVAAACEDGSVRIWRVGSGDGSSRGQILQDTPFATLPSVGAPILSLVWRHVATRSKGKNRATIQTVVFAATADGTIRKYGLEIDRQQQIIDSSEPSDSYSIPNPPKSILRMTVESKGRKDSTKVWTLLLLRDNTVVAGNSLGQVQFWNGETGTLTQTIVQSNSRADVLKLVVDSDETKIFCSGVDSRVVCLERKKPPIKAIAAQQQSNATGSSKDLTALVASHLTSYRPWRMTVSQRPHTHDVKAMAIVASASASGARPTETLLTAGVDTKICSYSVSNFSQSQPQTWYPWPSATSLFSSSISTAKGGPRLVAMQRYNGIELYELEALKSRKNNHIMLSAHESHKTVIAQHPTSIPLGTIKLDGGEGEEEQDSSSVPTPSSPLRASLLSPDGQYLAVSNMSSTYVFYIDYIASAESPRRIRPRMIELPEEIRNVSATTFLFVGATLYVGDSSRDQKVYVARLRPGKTKGEDEDQMGIDVDDSKKKSLQETIILPTSCQTSSGQIALPIQSIHANDEFLVTLSHAQENAIHIFRRKTKNRPFEHFWTLPSLGGGTDARPAAVTLLDGNKLAVATYRSHLYLFDIETKSLNEWSEKYGFPLKDSKWTEDALCDRGYPVRLIPRQNGRLVLVSFGTFCVIDLTKPMPQRCRTVPKRPVWRTRKKYKAVVHDDGEDHDNVEDNDDHWLDSRVTKVVEDEYSHNDLDAEDDDATEAKNSQASASRSSDTKSIKVPNEIHDEELAARSCTICSHYKNILYANFLGAKEMIVVEQPWLDIVETFPAALQRKIYGAD</sequence>
<proteinExistence type="predicted"/>
<dbReference type="GO" id="GO:0034455">
    <property type="term" value="C:t-UTP complex"/>
    <property type="evidence" value="ECO:0007669"/>
    <property type="project" value="TreeGrafter"/>
</dbReference>
<evidence type="ECO:0000313" key="3">
    <source>
        <dbReference type="Proteomes" id="UP000291116"/>
    </source>
</evidence>
<dbReference type="PANTHER" id="PTHR44163">
    <property type="entry name" value="U3 SMALL NUCLEOLAR RNA-ASSOCIATED PROTEIN 4 HOMOLOG"/>
    <property type="match status" value="1"/>
</dbReference>
<dbReference type="Gene3D" id="2.130.10.10">
    <property type="entry name" value="YVTN repeat-like/Quinoprotein amine dehydrogenase"/>
    <property type="match status" value="2"/>
</dbReference>
<reference evidence="2 3" key="1">
    <citation type="submission" date="2019-01" db="EMBL/GenBank/DDBJ databases">
        <authorList>
            <person name="Ferrante I. M."/>
        </authorList>
    </citation>
    <scope>NUCLEOTIDE SEQUENCE [LARGE SCALE GENOMIC DNA]</scope>
    <source>
        <strain evidence="2 3">B856</strain>
    </source>
</reference>
<feature type="region of interest" description="Disordered" evidence="1">
    <location>
        <begin position="1012"/>
        <end position="1042"/>
    </location>
</feature>
<evidence type="ECO:0000313" key="2">
    <source>
        <dbReference type="EMBL" id="VEU40989.1"/>
    </source>
</evidence>
<dbReference type="GO" id="GO:0030686">
    <property type="term" value="C:90S preribosome"/>
    <property type="evidence" value="ECO:0007669"/>
    <property type="project" value="InterPro"/>
</dbReference>
<feature type="region of interest" description="Disordered" evidence="1">
    <location>
        <begin position="1"/>
        <end position="96"/>
    </location>
</feature>
<accession>A0A448ZG21</accession>